<name>A0A261SDS4_9BORD</name>
<comment type="similarity">
    <text evidence="1">Belongs to the GST superfamily.</text>
</comment>
<dbReference type="EMBL" id="NEVL01000003">
    <property type="protein sequence ID" value="OZI35211.1"/>
    <property type="molecule type" value="Genomic_DNA"/>
</dbReference>
<dbReference type="SUPFAM" id="SSF47616">
    <property type="entry name" value="GST C-terminal domain-like"/>
    <property type="match status" value="1"/>
</dbReference>
<dbReference type="SFLD" id="SFLDG00358">
    <property type="entry name" value="Main_(cytGST)"/>
    <property type="match status" value="1"/>
</dbReference>
<reference evidence="5 6" key="1">
    <citation type="submission" date="2017-05" db="EMBL/GenBank/DDBJ databases">
        <title>Complete and WGS of Bordetella genogroups.</title>
        <authorList>
            <person name="Spilker T."/>
            <person name="Lipuma J."/>
        </authorList>
    </citation>
    <scope>NUCLEOTIDE SEQUENCE [LARGE SCALE GENOMIC DNA]</scope>
    <source>
        <strain evidence="5 6">AU9795</strain>
    </source>
</reference>
<dbReference type="EMBL" id="NEVR01000003">
    <property type="protein sequence ID" value="OZI63754.1"/>
    <property type="molecule type" value="Genomic_DNA"/>
</dbReference>
<sequence>MIDLHYWTTPNGHKITIYLEETGLPYTVHPVNISKGEQFQPDFLRIAPNNRIPAIVDRDPADGGAPIPLFESGAILLYLAEKTGQLLPADLRGRADVLQWLFWQMGGLGPMAGQNHHFSGYAPERIPYAIDRYVNETNRLYGVLDRRLADRDYVAGDYSIADIAAYPWIVPHEKQGQDLADFPHLKRWFDRIAARPAVQRAYALAGTINTQPSVQTEESRRVLFGQTATNLPR</sequence>
<dbReference type="InterPro" id="IPR010987">
    <property type="entry name" value="Glutathione-S-Trfase_C-like"/>
</dbReference>
<dbReference type="SFLD" id="SFLDG01150">
    <property type="entry name" value="Main.1:_Beta-like"/>
    <property type="match status" value="1"/>
</dbReference>
<dbReference type="FunFam" id="3.40.30.10:FF:000046">
    <property type="entry name" value="GSH-dependent disulfide bond oxidoreductase"/>
    <property type="match status" value="1"/>
</dbReference>
<dbReference type="InterPro" id="IPR040079">
    <property type="entry name" value="Glutathione_S-Trfase"/>
</dbReference>
<gene>
    <name evidence="5" type="ORF">CAL27_14185</name>
    <name evidence="4" type="ORF">CEG14_08880</name>
</gene>
<feature type="domain" description="GST N-terminal" evidence="2">
    <location>
        <begin position="1"/>
        <end position="87"/>
    </location>
</feature>
<dbReference type="Pfam" id="PF00043">
    <property type="entry name" value="GST_C"/>
    <property type="match status" value="1"/>
</dbReference>
<accession>A0A261SDS4</accession>
<dbReference type="Gene3D" id="3.40.30.10">
    <property type="entry name" value="Glutaredoxin"/>
    <property type="match status" value="1"/>
</dbReference>
<comment type="caution">
    <text evidence="4">The sequence shown here is derived from an EMBL/GenBank/DDBJ whole genome shotgun (WGS) entry which is preliminary data.</text>
</comment>
<dbReference type="PROSITE" id="PS50404">
    <property type="entry name" value="GST_NTER"/>
    <property type="match status" value="1"/>
</dbReference>
<dbReference type="InterPro" id="IPR004045">
    <property type="entry name" value="Glutathione_S-Trfase_N"/>
</dbReference>
<dbReference type="Gene3D" id="1.20.1050.10">
    <property type="match status" value="1"/>
</dbReference>
<dbReference type="CDD" id="cd10291">
    <property type="entry name" value="GST_C_YfcG_like"/>
    <property type="match status" value="1"/>
</dbReference>
<dbReference type="PANTHER" id="PTHR44051">
    <property type="entry name" value="GLUTATHIONE S-TRANSFERASE-RELATED"/>
    <property type="match status" value="1"/>
</dbReference>
<reference evidence="4 7" key="2">
    <citation type="submission" date="2017-05" db="EMBL/GenBank/DDBJ databases">
        <title>Complete and WGS of Bordetella genogroups.</title>
        <authorList>
            <person name="Spilker T."/>
            <person name="LiPuma J."/>
        </authorList>
    </citation>
    <scope>NUCLEOTIDE SEQUENCE [LARGE SCALE GENOMIC DNA]</scope>
    <source>
        <strain evidence="4 7">AU17610</strain>
    </source>
</reference>
<dbReference type="SFLD" id="SFLDS00019">
    <property type="entry name" value="Glutathione_Transferase_(cytos"/>
    <property type="match status" value="1"/>
</dbReference>
<dbReference type="RefSeq" id="WP_094826021.1">
    <property type="nucleotide sequence ID" value="NZ_NEVL01000003.1"/>
</dbReference>
<keyword evidence="6" id="KW-1185">Reference proteome</keyword>
<evidence type="ECO:0000313" key="4">
    <source>
        <dbReference type="EMBL" id="OZI35211.1"/>
    </source>
</evidence>
<evidence type="ECO:0000313" key="5">
    <source>
        <dbReference type="EMBL" id="OZI63754.1"/>
    </source>
</evidence>
<protein>
    <submittedName>
        <fullName evidence="4">Thiol:disulfide oxidoreductase</fullName>
    </submittedName>
</protein>
<feature type="domain" description="GST C-terminal" evidence="3">
    <location>
        <begin position="90"/>
        <end position="216"/>
    </location>
</feature>
<evidence type="ECO:0000313" key="7">
    <source>
        <dbReference type="Proteomes" id="UP000217005"/>
    </source>
</evidence>
<dbReference type="InterPro" id="IPR004046">
    <property type="entry name" value="GST_C"/>
</dbReference>
<dbReference type="PANTHER" id="PTHR44051:SF19">
    <property type="entry name" value="DISULFIDE-BOND OXIDOREDUCTASE YFCG"/>
    <property type="match status" value="1"/>
</dbReference>
<dbReference type="Pfam" id="PF02798">
    <property type="entry name" value="GST_N"/>
    <property type="match status" value="1"/>
</dbReference>
<dbReference type="PROSITE" id="PS50405">
    <property type="entry name" value="GST_CTER"/>
    <property type="match status" value="1"/>
</dbReference>
<dbReference type="Proteomes" id="UP000216354">
    <property type="component" value="Unassembled WGS sequence"/>
</dbReference>
<evidence type="ECO:0000256" key="1">
    <source>
        <dbReference type="RuleBase" id="RU003494"/>
    </source>
</evidence>
<dbReference type="AlphaFoldDB" id="A0A261SDS4"/>
<dbReference type="SUPFAM" id="SSF52833">
    <property type="entry name" value="Thioredoxin-like"/>
    <property type="match status" value="1"/>
</dbReference>
<evidence type="ECO:0000259" key="3">
    <source>
        <dbReference type="PROSITE" id="PS50405"/>
    </source>
</evidence>
<proteinExistence type="inferred from homology"/>
<organism evidence="4 7">
    <name type="scientific">Bordetella genomosp. 1</name>
    <dbReference type="NCBI Taxonomy" id="1395607"/>
    <lineage>
        <taxon>Bacteria</taxon>
        <taxon>Pseudomonadati</taxon>
        <taxon>Pseudomonadota</taxon>
        <taxon>Betaproteobacteria</taxon>
        <taxon>Burkholderiales</taxon>
        <taxon>Alcaligenaceae</taxon>
        <taxon>Bordetella</taxon>
    </lineage>
</organism>
<dbReference type="InterPro" id="IPR036249">
    <property type="entry name" value="Thioredoxin-like_sf"/>
</dbReference>
<dbReference type="InterPro" id="IPR036282">
    <property type="entry name" value="Glutathione-S-Trfase_C_sf"/>
</dbReference>
<dbReference type="SFLD" id="SFLDG01151">
    <property type="entry name" value="Main.2:_Nu-like"/>
    <property type="match status" value="1"/>
</dbReference>
<dbReference type="CDD" id="cd03048">
    <property type="entry name" value="GST_N_Ure2p_like"/>
    <property type="match status" value="1"/>
</dbReference>
<evidence type="ECO:0000259" key="2">
    <source>
        <dbReference type="PROSITE" id="PS50404"/>
    </source>
</evidence>
<dbReference type="OrthoDB" id="81087at2"/>
<evidence type="ECO:0000313" key="6">
    <source>
        <dbReference type="Proteomes" id="UP000216354"/>
    </source>
</evidence>
<dbReference type="Proteomes" id="UP000217005">
    <property type="component" value="Unassembled WGS sequence"/>
</dbReference>